<comment type="subcellular location">
    <subcellularLocation>
        <location evidence="8">Cell inner membrane</location>
        <topology evidence="8">Single-pass membrane protein</topology>
    </subcellularLocation>
    <subcellularLocation>
        <location evidence="1">Membrane</location>
    </subcellularLocation>
</comment>
<dbReference type="KEGG" id="wvi:Weevi_0726"/>
<dbReference type="HAMAP" id="MF_00422">
    <property type="entry name" value="SecE"/>
    <property type="match status" value="1"/>
</dbReference>
<evidence type="ECO:0000256" key="8">
    <source>
        <dbReference type="HAMAP-Rule" id="MF_00422"/>
    </source>
</evidence>
<evidence type="ECO:0000256" key="7">
    <source>
        <dbReference type="ARBA" id="ARBA00023136"/>
    </source>
</evidence>
<dbReference type="GO" id="GO:0043952">
    <property type="term" value="P:protein transport by the Sec complex"/>
    <property type="evidence" value="ECO:0007669"/>
    <property type="project" value="UniProtKB-UniRule"/>
</dbReference>
<keyword evidence="4 8" id="KW-0653">Protein transport</keyword>
<dbReference type="InterPro" id="IPR005807">
    <property type="entry name" value="SecE_bac"/>
</dbReference>
<keyword evidence="3 8" id="KW-0812">Transmembrane</keyword>
<dbReference type="HOGENOM" id="CLU_113663_6_0_10"/>
<name>F0P0F7_WEEVC</name>
<dbReference type="GO" id="GO:0006605">
    <property type="term" value="P:protein targeting"/>
    <property type="evidence" value="ECO:0007669"/>
    <property type="project" value="UniProtKB-UniRule"/>
</dbReference>
<dbReference type="GO" id="GO:0065002">
    <property type="term" value="P:intracellular protein transmembrane transport"/>
    <property type="evidence" value="ECO:0007669"/>
    <property type="project" value="UniProtKB-UniRule"/>
</dbReference>
<keyword evidence="7 8" id="KW-0472">Membrane</keyword>
<dbReference type="eggNOG" id="COG0690">
    <property type="taxonomic scope" value="Bacteria"/>
</dbReference>
<evidence type="ECO:0000256" key="4">
    <source>
        <dbReference type="ARBA" id="ARBA00022927"/>
    </source>
</evidence>
<dbReference type="InterPro" id="IPR038379">
    <property type="entry name" value="SecE_sf"/>
</dbReference>
<accession>F0P0F7</accession>
<comment type="similarity">
    <text evidence="8">Belongs to the SecE/SEC61-gamma family.</text>
</comment>
<organism evidence="9 10">
    <name type="scientific">Weeksella virosa (strain ATCC 43766 / DSM 16922 / JCM 21250 / CCUG 30538 / CDC 9751 / IAM 14551 / NBRC 16016 / NCTC 11634 / CL345/78)</name>
    <dbReference type="NCBI Taxonomy" id="865938"/>
    <lineage>
        <taxon>Bacteria</taxon>
        <taxon>Pseudomonadati</taxon>
        <taxon>Bacteroidota</taxon>
        <taxon>Flavobacteriia</taxon>
        <taxon>Flavobacteriales</taxon>
        <taxon>Weeksellaceae</taxon>
        <taxon>Weeksella</taxon>
    </lineage>
</organism>
<comment type="subunit">
    <text evidence="8">Component of the Sec protein translocase complex. Heterotrimer consisting of SecY, SecE and SecG subunits. The heterotrimers can form oligomers, although 1 heterotrimer is thought to be able to translocate proteins. Interacts with the ribosome. Interacts with SecDF, and other proteins may be involved. Interacts with SecA.</text>
</comment>
<dbReference type="Gene3D" id="1.20.5.1030">
    <property type="entry name" value="Preprotein translocase secy subunit"/>
    <property type="match status" value="1"/>
</dbReference>
<dbReference type="Pfam" id="PF00584">
    <property type="entry name" value="SecE"/>
    <property type="match status" value="1"/>
</dbReference>
<evidence type="ECO:0000256" key="6">
    <source>
        <dbReference type="ARBA" id="ARBA00023010"/>
    </source>
</evidence>
<reference evidence="9 10" key="1">
    <citation type="journal article" date="2011" name="Stand. Genomic Sci.">
        <title>Complete genome sequence of Weeksella virosa type strain (9751).</title>
        <authorList>
            <person name="Lang E."/>
            <person name="Teshima H."/>
            <person name="Lucas S."/>
            <person name="Lapidus A."/>
            <person name="Hammon N."/>
            <person name="Deshpande S."/>
            <person name="Nolan M."/>
            <person name="Cheng J.F."/>
            <person name="Pitluck S."/>
            <person name="Liolios K."/>
            <person name="Pagani I."/>
            <person name="Mikhailova N."/>
            <person name="Ivanova N."/>
            <person name="Mavromatis K."/>
            <person name="Pati A."/>
            <person name="Tapia R."/>
            <person name="Han C."/>
            <person name="Goodwin L."/>
            <person name="Chen A."/>
            <person name="Palaniappan K."/>
            <person name="Land M."/>
            <person name="Hauser L."/>
            <person name="Chang Y.J."/>
            <person name="Jeffries C.D."/>
            <person name="Brambilla E.M."/>
            <person name="Kopitz M."/>
            <person name="Rohde M."/>
            <person name="Goker M."/>
            <person name="Tindall B.J."/>
            <person name="Detter J.C."/>
            <person name="Woyke T."/>
            <person name="Bristow J."/>
            <person name="Eisen J.A."/>
            <person name="Markowitz V."/>
            <person name="Hugenholtz P."/>
            <person name="Klenk H.P."/>
            <person name="Kyrpides N.C."/>
        </authorList>
    </citation>
    <scope>NUCLEOTIDE SEQUENCE [LARGE SCALE GENOMIC DNA]</scope>
    <source>
        <strain evidence="10">ATCC 43766 / DSM 16922 / JCM 21250 / NBRC 16016 / NCTC 11634 / CL345/78</strain>
    </source>
</reference>
<dbReference type="NCBIfam" id="TIGR00964">
    <property type="entry name" value="secE_bact"/>
    <property type="match status" value="1"/>
</dbReference>
<dbReference type="GO" id="GO:0005886">
    <property type="term" value="C:plasma membrane"/>
    <property type="evidence" value="ECO:0007669"/>
    <property type="project" value="UniProtKB-SubCell"/>
</dbReference>
<keyword evidence="5 8" id="KW-1133">Transmembrane helix</keyword>
<evidence type="ECO:0000313" key="9">
    <source>
        <dbReference type="EMBL" id="ADX67441.1"/>
    </source>
</evidence>
<dbReference type="GO" id="GO:0009306">
    <property type="term" value="P:protein secretion"/>
    <property type="evidence" value="ECO:0007669"/>
    <property type="project" value="UniProtKB-UniRule"/>
</dbReference>
<keyword evidence="8" id="KW-0997">Cell inner membrane</keyword>
<dbReference type="STRING" id="865938.Weevi_0726"/>
<dbReference type="EMBL" id="CP002455">
    <property type="protein sequence ID" value="ADX67441.1"/>
    <property type="molecule type" value="Genomic_DNA"/>
</dbReference>
<keyword evidence="10" id="KW-1185">Reference proteome</keyword>
<gene>
    <name evidence="8" type="primary">secE</name>
    <name evidence="9" type="ordered locus">Weevi_0726</name>
</gene>
<proteinExistence type="inferred from homology"/>
<keyword evidence="6 8" id="KW-0811">Translocation</keyword>
<keyword evidence="2 8" id="KW-0813">Transport</keyword>
<dbReference type="Proteomes" id="UP000008641">
    <property type="component" value="Chromosome"/>
</dbReference>
<protein>
    <recommendedName>
        <fullName evidence="8">Protein translocase subunit SecE</fullName>
    </recommendedName>
</protein>
<keyword evidence="8" id="KW-1003">Cell membrane</keyword>
<evidence type="ECO:0000256" key="2">
    <source>
        <dbReference type="ARBA" id="ARBA00022448"/>
    </source>
</evidence>
<feature type="transmembrane region" description="Helical" evidence="8">
    <location>
        <begin position="31"/>
        <end position="56"/>
    </location>
</feature>
<dbReference type="OrthoDB" id="9810735at2"/>
<comment type="function">
    <text evidence="8">Essential subunit of the Sec protein translocation channel SecYEG. Clamps together the 2 halves of SecY. May contact the channel plug during translocation.</text>
</comment>
<reference evidence="10" key="2">
    <citation type="journal article" date="2011" name="Stand. Genomic Sci.">
        <title>Complete genome sequence of Weeksella virosa type strain (9751T).</title>
        <authorList>
            <person name="Lang E."/>
            <person name="Teshima H."/>
            <person name="Lucas S."/>
            <person name="Lapidus A."/>
            <person name="Hammon N."/>
            <person name="Deshpande S."/>
            <person name="Nolan M."/>
            <person name="Cheng J."/>
            <person name="Pitluck S."/>
            <person name="Liolios K."/>
            <person name="Pagani I."/>
            <person name="Mikhailova N."/>
            <person name="Ivanova N."/>
            <person name="Mavromatis K."/>
            <person name="Pati A."/>
            <person name="Tapia R."/>
            <person name="Han C."/>
            <person name="Goodwin L."/>
            <person name="Chen A."/>
            <person name="Palaniappan K."/>
            <person name="Land M."/>
            <person name="Hauser L."/>
            <person name="Chang Y."/>
            <person name="Jeffries C."/>
            <person name="Brambilla E."/>
            <person name="Kopitz M."/>
            <person name="Rohde M."/>
            <person name="Goker M."/>
            <person name="Tindall B."/>
            <person name="Detter J."/>
            <person name="Woyke T."/>
            <person name="Bristow J."/>
            <person name="Eisen J."/>
            <person name="Markowitz V."/>
            <person name="Hugenholtz P."/>
            <person name="Klenk H."/>
            <person name="Kyrpides N."/>
        </authorList>
    </citation>
    <scope>NUCLEOTIDE SEQUENCE [LARGE SCALE GENOMIC DNA]</scope>
    <source>
        <strain evidence="10">ATCC 43766 / DSM 16922 / JCM 21250 / NBRC 16016 / NCTC 11634 / CL345/78</strain>
    </source>
</reference>
<evidence type="ECO:0000256" key="1">
    <source>
        <dbReference type="ARBA" id="ARBA00004370"/>
    </source>
</evidence>
<evidence type="ECO:0000256" key="3">
    <source>
        <dbReference type="ARBA" id="ARBA00022692"/>
    </source>
</evidence>
<evidence type="ECO:0000256" key="5">
    <source>
        <dbReference type="ARBA" id="ARBA00022989"/>
    </source>
</evidence>
<dbReference type="GO" id="GO:0008320">
    <property type="term" value="F:protein transmembrane transporter activity"/>
    <property type="evidence" value="ECO:0007669"/>
    <property type="project" value="UniProtKB-UniRule"/>
</dbReference>
<dbReference type="AlphaFoldDB" id="F0P0F7"/>
<evidence type="ECO:0000313" key="10">
    <source>
        <dbReference type="Proteomes" id="UP000008641"/>
    </source>
</evidence>
<sequence length="63" mass="7392">MKVVNFIKSSFVEFKENVTWPSFQDLQKDTIIVTIATVLLAIFLYIIDSVFAKILYNIYETLR</sequence>
<dbReference type="RefSeq" id="WP_013597832.1">
    <property type="nucleotide sequence ID" value="NC_015144.1"/>
</dbReference>
<dbReference type="InterPro" id="IPR001901">
    <property type="entry name" value="Translocase_SecE/Sec61-g"/>
</dbReference>